<dbReference type="InterPro" id="IPR017907">
    <property type="entry name" value="Znf_RING_CS"/>
</dbReference>
<dbReference type="PROSITE" id="PS00518">
    <property type="entry name" value="ZF_RING_1"/>
    <property type="match status" value="1"/>
</dbReference>
<dbReference type="InterPro" id="IPR001841">
    <property type="entry name" value="Znf_RING"/>
</dbReference>
<evidence type="ECO:0000256" key="5">
    <source>
        <dbReference type="ARBA" id="ARBA00022737"/>
    </source>
</evidence>
<keyword evidence="7" id="KW-0833">Ubl conjugation pathway</keyword>
<dbReference type="Pfam" id="PF21235">
    <property type="entry name" value="UBA_ARI1"/>
    <property type="match status" value="1"/>
</dbReference>
<evidence type="ECO:0000256" key="2">
    <source>
        <dbReference type="ARBA" id="ARBA00012251"/>
    </source>
</evidence>
<organism evidence="13 14">
    <name type="scientific">Trichomonascus ciferrii</name>
    <dbReference type="NCBI Taxonomy" id="44093"/>
    <lineage>
        <taxon>Eukaryota</taxon>
        <taxon>Fungi</taxon>
        <taxon>Dikarya</taxon>
        <taxon>Ascomycota</taxon>
        <taxon>Saccharomycotina</taxon>
        <taxon>Dipodascomycetes</taxon>
        <taxon>Dipodascales</taxon>
        <taxon>Trichomonascaceae</taxon>
        <taxon>Trichomonascus</taxon>
        <taxon>Trichomonascus ciferrii complex</taxon>
    </lineage>
</organism>
<dbReference type="InterPro" id="IPR044066">
    <property type="entry name" value="TRIAD_supradom"/>
</dbReference>
<evidence type="ECO:0000256" key="7">
    <source>
        <dbReference type="ARBA" id="ARBA00022786"/>
    </source>
</evidence>
<dbReference type="GO" id="GO:0061630">
    <property type="term" value="F:ubiquitin protein ligase activity"/>
    <property type="evidence" value="ECO:0007669"/>
    <property type="project" value="UniProtKB-EC"/>
</dbReference>
<dbReference type="PROSITE" id="PS50089">
    <property type="entry name" value="ZF_RING_2"/>
    <property type="match status" value="1"/>
</dbReference>
<dbReference type="Pfam" id="PF22191">
    <property type="entry name" value="IBR_1"/>
    <property type="match status" value="1"/>
</dbReference>
<feature type="compositionally biased region" description="Acidic residues" evidence="10">
    <location>
        <begin position="1"/>
        <end position="52"/>
    </location>
</feature>
<keyword evidence="5" id="KW-0677">Repeat</keyword>
<dbReference type="InterPro" id="IPR031127">
    <property type="entry name" value="E3_UB_ligase_RBR"/>
</dbReference>
<evidence type="ECO:0000313" key="14">
    <source>
        <dbReference type="Proteomes" id="UP000761534"/>
    </source>
</evidence>
<evidence type="ECO:0000256" key="6">
    <source>
        <dbReference type="ARBA" id="ARBA00022771"/>
    </source>
</evidence>
<dbReference type="FunFam" id="3.30.40.10:FF:000019">
    <property type="entry name" value="RBR-type E3 ubiquitin transferase"/>
    <property type="match status" value="1"/>
</dbReference>
<dbReference type="VEuPathDB" id="FungiDB:TRICI_002065"/>
<dbReference type="InterPro" id="IPR045840">
    <property type="entry name" value="Ariadne"/>
</dbReference>
<dbReference type="InterPro" id="IPR002867">
    <property type="entry name" value="IBR_dom"/>
</dbReference>
<dbReference type="InterPro" id="IPR013083">
    <property type="entry name" value="Znf_RING/FYVE/PHD"/>
</dbReference>
<dbReference type="InterPro" id="IPR047556">
    <property type="entry name" value="Rcat_RBR_TRIAD1"/>
</dbReference>
<reference evidence="13" key="1">
    <citation type="journal article" date="2019" name="G3 (Bethesda)">
        <title>Genome Assemblies of Two Rare Opportunistic Yeast Pathogens: Diutina rugosa (syn. Candida rugosa) and Trichomonascus ciferrii (syn. Candida ciferrii).</title>
        <authorList>
            <person name="Mixao V."/>
            <person name="Saus E."/>
            <person name="Hansen A.P."/>
            <person name="Lass-Florl C."/>
            <person name="Gabaldon T."/>
        </authorList>
    </citation>
    <scope>NUCLEOTIDE SEQUENCE</scope>
    <source>
        <strain evidence="13">CBS 4856</strain>
    </source>
</reference>
<keyword evidence="14" id="KW-1185">Reference proteome</keyword>
<dbReference type="Proteomes" id="UP000761534">
    <property type="component" value="Unassembled WGS sequence"/>
</dbReference>
<dbReference type="OrthoDB" id="10009520at2759"/>
<dbReference type="PANTHER" id="PTHR11685">
    <property type="entry name" value="RBR FAMILY RING FINGER AND IBR DOMAIN-CONTAINING"/>
    <property type="match status" value="1"/>
</dbReference>
<evidence type="ECO:0000256" key="3">
    <source>
        <dbReference type="ARBA" id="ARBA00022679"/>
    </source>
</evidence>
<keyword evidence="8" id="KW-0862">Zinc</keyword>
<comment type="catalytic activity">
    <reaction evidence="1">
        <text>[E2 ubiquitin-conjugating enzyme]-S-ubiquitinyl-L-cysteine + [acceptor protein]-L-lysine = [E2 ubiquitin-conjugating enzyme]-L-cysteine + [acceptor protein]-N(6)-ubiquitinyl-L-lysine.</text>
        <dbReference type="EC" id="2.3.2.31"/>
    </reaction>
</comment>
<evidence type="ECO:0000256" key="8">
    <source>
        <dbReference type="ARBA" id="ARBA00022833"/>
    </source>
</evidence>
<keyword evidence="6 9" id="KW-0863">Zinc-finger</keyword>
<feature type="region of interest" description="Disordered" evidence="10">
    <location>
        <begin position="1"/>
        <end position="56"/>
    </location>
</feature>
<dbReference type="SMART" id="SM00647">
    <property type="entry name" value="IBR"/>
    <property type="match status" value="2"/>
</dbReference>
<dbReference type="EC" id="2.3.2.31" evidence="2"/>
<dbReference type="AlphaFoldDB" id="A0A642V7V3"/>
<comment type="caution">
    <text evidence="13">The sequence shown here is derived from an EMBL/GenBank/DDBJ whole genome shotgun (WGS) entry which is preliminary data.</text>
</comment>
<evidence type="ECO:0000256" key="1">
    <source>
        <dbReference type="ARBA" id="ARBA00001798"/>
    </source>
</evidence>
<dbReference type="GO" id="GO:0008270">
    <property type="term" value="F:zinc ion binding"/>
    <property type="evidence" value="ECO:0007669"/>
    <property type="project" value="UniProtKB-KW"/>
</dbReference>
<evidence type="ECO:0000259" key="11">
    <source>
        <dbReference type="PROSITE" id="PS50089"/>
    </source>
</evidence>
<dbReference type="CDD" id="cd20346">
    <property type="entry name" value="BRcat_RBR_ANKIB1"/>
    <property type="match status" value="1"/>
</dbReference>
<feature type="domain" description="RING-type" evidence="12">
    <location>
        <begin position="148"/>
        <end position="366"/>
    </location>
</feature>
<evidence type="ECO:0000256" key="4">
    <source>
        <dbReference type="ARBA" id="ARBA00022723"/>
    </source>
</evidence>
<evidence type="ECO:0000259" key="12">
    <source>
        <dbReference type="PROSITE" id="PS51873"/>
    </source>
</evidence>
<name>A0A642V7V3_9ASCO</name>
<dbReference type="Pfam" id="PF19422">
    <property type="entry name" value="Ariadne"/>
    <property type="match status" value="1"/>
</dbReference>
<dbReference type="SMART" id="SM00184">
    <property type="entry name" value="RING"/>
    <property type="match status" value="2"/>
</dbReference>
<dbReference type="EMBL" id="SWFS01000141">
    <property type="protein sequence ID" value="KAA8915779.1"/>
    <property type="molecule type" value="Genomic_DNA"/>
</dbReference>
<dbReference type="SUPFAM" id="SSF57850">
    <property type="entry name" value="RING/U-box"/>
    <property type="match status" value="3"/>
</dbReference>
<dbReference type="GO" id="GO:0016567">
    <property type="term" value="P:protein ubiquitination"/>
    <property type="evidence" value="ECO:0007669"/>
    <property type="project" value="InterPro"/>
</dbReference>
<evidence type="ECO:0000313" key="13">
    <source>
        <dbReference type="EMBL" id="KAA8915779.1"/>
    </source>
</evidence>
<keyword evidence="3" id="KW-0808">Transferase</keyword>
<dbReference type="Gene3D" id="1.20.120.1750">
    <property type="match status" value="1"/>
</dbReference>
<dbReference type="Gene3D" id="3.30.40.10">
    <property type="entry name" value="Zinc/RING finger domain, C3HC4 (zinc finger)"/>
    <property type="match status" value="1"/>
</dbReference>
<accession>A0A642V7V3</accession>
<gene>
    <name evidence="13" type="ORF">TRICI_002065</name>
</gene>
<protein>
    <recommendedName>
        <fullName evidence="2">RBR-type E3 ubiquitin transferase</fullName>
        <ecNumber evidence="2">2.3.2.31</ecNumber>
    </recommendedName>
</protein>
<evidence type="ECO:0000256" key="9">
    <source>
        <dbReference type="PROSITE-ProRule" id="PRU00175"/>
    </source>
</evidence>
<evidence type="ECO:0000256" key="10">
    <source>
        <dbReference type="SAM" id="MobiDB-lite"/>
    </source>
</evidence>
<proteinExistence type="predicted"/>
<feature type="domain" description="RING-type" evidence="11">
    <location>
        <begin position="152"/>
        <end position="203"/>
    </location>
</feature>
<keyword evidence="4" id="KW-0479">Metal-binding</keyword>
<dbReference type="FunFam" id="1.20.120.1750:FF:000007">
    <property type="entry name" value="RBR-type E3 ubiquitin transferase"/>
    <property type="match status" value="1"/>
</dbReference>
<dbReference type="InterPro" id="IPR048962">
    <property type="entry name" value="ARIH1-like_UBL"/>
</dbReference>
<dbReference type="PROSITE" id="PS51873">
    <property type="entry name" value="TRIAD"/>
    <property type="match status" value="1"/>
</dbReference>
<dbReference type="CDD" id="cd20360">
    <property type="entry name" value="Rcat_RBR_TRIAD1"/>
    <property type="match status" value="1"/>
</dbReference>
<dbReference type="Pfam" id="PF01485">
    <property type="entry name" value="IBR"/>
    <property type="match status" value="1"/>
</dbReference>
<sequence>MKSDEEDYSDFDTMEEDEDVFGSDESMDELEDDELSPEDDEEEEEEEEEEEFVDLKPDTEKKKVFEVSYKVWPAEELEKRQREMSERVGGLLGLNASTAAVLLRSFKWHEDSLVERYMEDPQKVLVGAGLPADIDEVTPSYIVSRPEPGFMCMICCNDVDEDPEMEVFGLSCGHTLCRACYAYYVKQKIWEEQLAATIKCPGDAKCALIVPDAAVRLLVSDEIYAKYRQLLAESFVNDNELFKFCPGPECGGAIECHVRQSDLNSVVPTVQCTCGYMFCFGCKNEDHMPCPCNVAKMWLKKCQDDSETSNWISANTKDCPKCNSCIEKNGGCNHMTCKKCRYEFCWVCMGDWKAHGRNYYNCSRFDDSSSENARSKQEKSRAELERYLHYYNRYANHLQSLKLDKETFRKIEKKMKDLQDASGMSWIEVQFLNQAFDVLQRSRRTLTWTYAFAYYLEKGHITTIFEDNQKDLEMATEQLSEIFERPANDLASQKVPMLDKCAYVSQRRDILLEDAARGLAEGTWKYNTPIERAYA</sequence>